<feature type="region of interest" description="Disordered" evidence="1">
    <location>
        <begin position="231"/>
        <end position="281"/>
    </location>
</feature>
<organism evidence="5 6">
    <name type="scientific">Gonapodya prolifera (strain JEL478)</name>
    <name type="common">Monoblepharis prolifera</name>
    <dbReference type="NCBI Taxonomy" id="1344416"/>
    <lineage>
        <taxon>Eukaryota</taxon>
        <taxon>Fungi</taxon>
        <taxon>Fungi incertae sedis</taxon>
        <taxon>Chytridiomycota</taxon>
        <taxon>Chytridiomycota incertae sedis</taxon>
        <taxon>Monoblepharidomycetes</taxon>
        <taxon>Monoblepharidales</taxon>
        <taxon>Gonapodyaceae</taxon>
        <taxon>Gonapodya</taxon>
    </lineage>
</organism>
<evidence type="ECO:0000259" key="2">
    <source>
        <dbReference type="Pfam" id="PF03372"/>
    </source>
</evidence>
<dbReference type="InterPro" id="IPR043519">
    <property type="entry name" value="NT_sf"/>
</dbReference>
<protein>
    <submittedName>
        <fullName evidence="5">Uncharacterized protein</fullName>
    </submittedName>
</protein>
<evidence type="ECO:0000313" key="5">
    <source>
        <dbReference type="EMBL" id="KXS11968.1"/>
    </source>
</evidence>
<dbReference type="InterPro" id="IPR007012">
    <property type="entry name" value="PolA_pol_cen_dom"/>
</dbReference>
<evidence type="ECO:0000256" key="1">
    <source>
        <dbReference type="SAM" id="MobiDB-lite"/>
    </source>
</evidence>
<gene>
    <name evidence="5" type="ORF">M427DRAFT_137544</name>
</gene>
<dbReference type="SUPFAM" id="SSF56219">
    <property type="entry name" value="DNase I-like"/>
    <property type="match status" value="1"/>
</dbReference>
<dbReference type="Pfam" id="PF03372">
    <property type="entry name" value="Exo_endo_phos"/>
    <property type="match status" value="1"/>
</dbReference>
<dbReference type="AlphaFoldDB" id="A0A139A5P3"/>
<evidence type="ECO:0000313" key="6">
    <source>
        <dbReference type="Proteomes" id="UP000070544"/>
    </source>
</evidence>
<feature type="region of interest" description="Disordered" evidence="1">
    <location>
        <begin position="848"/>
        <end position="879"/>
    </location>
</feature>
<feature type="domain" description="Poly(A) polymerase central" evidence="4">
    <location>
        <begin position="778"/>
        <end position="919"/>
    </location>
</feature>
<reference evidence="5 6" key="1">
    <citation type="journal article" date="2015" name="Genome Biol. Evol.">
        <title>Phylogenomic analyses indicate that early fungi evolved digesting cell walls of algal ancestors of land plants.</title>
        <authorList>
            <person name="Chang Y."/>
            <person name="Wang S."/>
            <person name="Sekimoto S."/>
            <person name="Aerts A.L."/>
            <person name="Choi C."/>
            <person name="Clum A."/>
            <person name="LaButti K.M."/>
            <person name="Lindquist E.A."/>
            <person name="Yee Ngan C."/>
            <person name="Ohm R.A."/>
            <person name="Salamov A.A."/>
            <person name="Grigoriev I.V."/>
            <person name="Spatafora J.W."/>
            <person name="Berbee M.L."/>
        </authorList>
    </citation>
    <scope>NUCLEOTIDE SEQUENCE [LARGE SCALE GENOMIC DNA]</scope>
    <source>
        <strain evidence="5 6">JEL478</strain>
    </source>
</reference>
<keyword evidence="6" id="KW-1185">Reference proteome</keyword>
<dbReference type="InterPro" id="IPR040459">
    <property type="entry name" value="MJ1316"/>
</dbReference>
<dbReference type="GO" id="GO:1990817">
    <property type="term" value="F:poly(A) RNA polymerase activity"/>
    <property type="evidence" value="ECO:0007669"/>
    <property type="project" value="InterPro"/>
</dbReference>
<dbReference type="STRING" id="1344416.A0A139A5P3"/>
<sequence length="1172" mass="126213">MASTSTGHAERSSIKTVTTALVAIPPSHSWAPIQAIRMGRDKSYRRWPPHVNILYPFVPRSEFASAATTARDALAQFQPFTVTLNTISSFQHARTATLFLDSAPSDLSSTPLKQINSLLLPHFPHCSDLSSRSDFGFRPHLSLGQVTLPGTQRKARETVERAEEEFSQLWESGHAKGSLEWLVDRVYLIARHESDKAVPFEIVEEILLGRRDAATLQKSVCSWKYLGGSGTDGSVEGEGATGASSSNAKVVDPTHQLGPPSDEDSSSSEPDARPASGSSPRAFLPSFTFDSSSATWSSSSQQHHSPAAPTSLPPTVSLLSWNVLYCTNPQAQLPPADFADPVETDRMAKVAEAIAASGADVVALQEVTQWGTGILLSNPVLRQYHSSHPPTATRPLRGGPLVLSRLPFVHCTVDIGGKEAVGARFSGEATGEGSSSDSALEVWSVHLTSDFRGFMGKKRMAQLHHLTSHHLTPNTPHILAGDFNSDDPSLFALLPRFVDSWRSKHSASDGGWTFDPRGNPLARAVARAVDIPRRYDRVFLEGGVGWGVKSCEVGSAATSDGLWLSDHTPIFTTFDRNAPATPIASTPFDPSDSTSVLSPETLAAFLTENLRIPPTDDTRHAAALDAVRRLVNTALYPAESQAWAVGSFAMGVHSPDSDLDVLAASGESEDAFWAGMRVAVDLGVPGIQVLRFVGEGARVRVVTVLCEGVKCDVSYVCAAEGVIQTLDSAVASSESSSDDLTPLTVPKIPDHLSTSAITALTDALVLPRLFPRESSSLFPNLVRLIKFWAARRGVYSARLGFPGGSAVAVMVAAWLRTGGDPSDLGGFFRKYASWDYLARAIAIQEGSGRTGTGSGRDAANGVSISKDNPPLQVRTPTPPHVNLVRNSTVHTLRVLQEELARAERILSPRVVSDGSWVEVLDALCEDGTTGFLRRFDAFVRIRFGLRRGGNSKRAGSAAVKEGSSDGAQETRSIEDIAAFVEAKLVGLCLALPVGSWARPWPERFEGGKTLLVGIEGGPSAAVAEPLARWLKAEVKTADGFTSSWGDVEAVVVSKTDPSMSWISDLLGDAPAPVTSKGKVGDGERGKVKGRLRPADEIFNRILWDPSLAPLSSWTIGYEDRFAGVQEKLVSEFSREATDETFIPMHRVRYFKRNGQIVWDRALRIDKTGEKDM</sequence>
<proteinExistence type="predicted"/>
<dbReference type="Proteomes" id="UP000070544">
    <property type="component" value="Unassembled WGS sequence"/>
</dbReference>
<dbReference type="InterPro" id="IPR009097">
    <property type="entry name" value="Cyclic_Pdiesterase"/>
</dbReference>
<dbReference type="PANTHER" id="PTHR37474">
    <property type="entry name" value="RNA LIGASE/CYCLIC NUCLEOTIDE PHOSPHODIESTERASE"/>
    <property type="match status" value="1"/>
</dbReference>
<evidence type="ECO:0000259" key="3">
    <source>
        <dbReference type="Pfam" id="PF04457"/>
    </source>
</evidence>
<dbReference type="InterPro" id="IPR005135">
    <property type="entry name" value="Endo/exonuclease/phosphatase"/>
</dbReference>
<dbReference type="Pfam" id="PF13563">
    <property type="entry name" value="2_5_RNA_ligase2"/>
    <property type="match status" value="1"/>
</dbReference>
<dbReference type="InterPro" id="IPR036691">
    <property type="entry name" value="Endo/exonu/phosph_ase_sf"/>
</dbReference>
<dbReference type="OrthoDB" id="2139605at2759"/>
<dbReference type="SUPFAM" id="SSF81301">
    <property type="entry name" value="Nucleotidyltransferase"/>
    <property type="match status" value="1"/>
</dbReference>
<dbReference type="Gene3D" id="3.90.1140.10">
    <property type="entry name" value="Cyclic phosphodiesterase"/>
    <property type="match status" value="1"/>
</dbReference>
<dbReference type="Gene3D" id="3.30.460.10">
    <property type="entry name" value="Beta Polymerase, domain 2"/>
    <property type="match status" value="1"/>
</dbReference>
<dbReference type="SUPFAM" id="SSF81631">
    <property type="entry name" value="PAP/OAS1 substrate-binding domain"/>
    <property type="match status" value="1"/>
</dbReference>
<dbReference type="Gene3D" id="1.10.1410.10">
    <property type="match status" value="1"/>
</dbReference>
<feature type="domain" description="MJ1316 RNA cyclic group end recognition" evidence="3">
    <location>
        <begin position="1091"/>
        <end position="1160"/>
    </location>
</feature>
<dbReference type="EMBL" id="KQ965792">
    <property type="protein sequence ID" value="KXS11968.1"/>
    <property type="molecule type" value="Genomic_DNA"/>
</dbReference>
<evidence type="ECO:0000259" key="4">
    <source>
        <dbReference type="Pfam" id="PF04928"/>
    </source>
</evidence>
<name>A0A139A5P3_GONPJ</name>
<dbReference type="PANTHER" id="PTHR37474:SF1">
    <property type="entry name" value="2'-5' RNA LIGASE FAMILY PROTEIN"/>
    <property type="match status" value="1"/>
</dbReference>
<dbReference type="OMA" id="THGPPDQ"/>
<dbReference type="Gene3D" id="3.60.10.10">
    <property type="entry name" value="Endonuclease/exonuclease/phosphatase"/>
    <property type="match status" value="1"/>
</dbReference>
<accession>A0A139A5P3</accession>
<dbReference type="Pfam" id="PF04457">
    <property type="entry name" value="MJ1316"/>
    <property type="match status" value="1"/>
</dbReference>
<feature type="domain" description="Endonuclease/exonuclease/phosphatase" evidence="2">
    <location>
        <begin position="319"/>
        <end position="567"/>
    </location>
</feature>
<dbReference type="SUPFAM" id="SSF55144">
    <property type="entry name" value="LigT-like"/>
    <property type="match status" value="1"/>
</dbReference>
<dbReference type="Pfam" id="PF04928">
    <property type="entry name" value="PAP_central"/>
    <property type="match status" value="1"/>
</dbReference>